<keyword evidence="3 6" id="KW-0812">Transmembrane</keyword>
<evidence type="ECO:0000313" key="8">
    <source>
        <dbReference type="Proteomes" id="UP000324233"/>
    </source>
</evidence>
<name>A0A5B9WF85_9BACT</name>
<dbReference type="Proteomes" id="UP000324233">
    <property type="component" value="Plasmid pOJF2_1"/>
</dbReference>
<sequence>MSENVTPVRTYILVFIILLVLLVATVGAAWLPLGRFHLATALLIAVVKAVFIGLYFMHIYHSPKLTWIVSTGSAFFLAILLAFILNDYMTRDWLAIPGK</sequence>
<feature type="transmembrane region" description="Helical" evidence="6">
    <location>
        <begin position="12"/>
        <end position="31"/>
    </location>
</feature>
<comment type="subcellular location">
    <subcellularLocation>
        <location evidence="1">Cell membrane</location>
        <topology evidence="1">Multi-pass membrane protein</topology>
    </subcellularLocation>
</comment>
<evidence type="ECO:0000313" key="7">
    <source>
        <dbReference type="EMBL" id="QEH39296.1"/>
    </source>
</evidence>
<dbReference type="RefSeq" id="WP_168222343.1">
    <property type="nucleotide sequence ID" value="NZ_CP042998.1"/>
</dbReference>
<keyword evidence="4 6" id="KW-1133">Transmembrane helix</keyword>
<evidence type="ECO:0000256" key="1">
    <source>
        <dbReference type="ARBA" id="ARBA00004651"/>
    </source>
</evidence>
<keyword evidence="5 6" id="KW-0472">Membrane</keyword>
<protein>
    <submittedName>
        <fullName evidence="7">Uncharacterized protein</fullName>
    </submittedName>
</protein>
<dbReference type="GO" id="GO:0005886">
    <property type="term" value="C:plasma membrane"/>
    <property type="evidence" value="ECO:0007669"/>
    <property type="project" value="UniProtKB-SubCell"/>
</dbReference>
<accession>A0A5B9WF85</accession>
<evidence type="ECO:0000256" key="4">
    <source>
        <dbReference type="ARBA" id="ARBA00022989"/>
    </source>
</evidence>
<organism evidence="7 8">
    <name type="scientific">Aquisphaera giovannonii</name>
    <dbReference type="NCBI Taxonomy" id="406548"/>
    <lineage>
        <taxon>Bacteria</taxon>
        <taxon>Pseudomonadati</taxon>
        <taxon>Planctomycetota</taxon>
        <taxon>Planctomycetia</taxon>
        <taxon>Isosphaerales</taxon>
        <taxon>Isosphaeraceae</taxon>
        <taxon>Aquisphaera</taxon>
    </lineage>
</organism>
<keyword evidence="2" id="KW-1003">Cell membrane</keyword>
<evidence type="ECO:0000256" key="2">
    <source>
        <dbReference type="ARBA" id="ARBA00022475"/>
    </source>
</evidence>
<evidence type="ECO:0000256" key="5">
    <source>
        <dbReference type="ARBA" id="ARBA00023136"/>
    </source>
</evidence>
<feature type="transmembrane region" description="Helical" evidence="6">
    <location>
        <begin position="38"/>
        <end position="59"/>
    </location>
</feature>
<dbReference type="AlphaFoldDB" id="A0A5B9WF85"/>
<evidence type="ECO:0000256" key="3">
    <source>
        <dbReference type="ARBA" id="ARBA00022692"/>
    </source>
</evidence>
<reference evidence="7 8" key="1">
    <citation type="submission" date="2019-08" db="EMBL/GenBank/DDBJ databases">
        <title>Deep-cultivation of Planctomycetes and their phenomic and genomic characterization uncovers novel biology.</title>
        <authorList>
            <person name="Wiegand S."/>
            <person name="Jogler M."/>
            <person name="Boedeker C."/>
            <person name="Pinto D."/>
            <person name="Vollmers J."/>
            <person name="Rivas-Marin E."/>
            <person name="Kohn T."/>
            <person name="Peeters S.H."/>
            <person name="Heuer A."/>
            <person name="Rast P."/>
            <person name="Oberbeckmann S."/>
            <person name="Bunk B."/>
            <person name="Jeske O."/>
            <person name="Meyerdierks A."/>
            <person name="Storesund J.E."/>
            <person name="Kallscheuer N."/>
            <person name="Luecker S."/>
            <person name="Lage O.M."/>
            <person name="Pohl T."/>
            <person name="Merkel B.J."/>
            <person name="Hornburger P."/>
            <person name="Mueller R.-W."/>
            <person name="Bruemmer F."/>
            <person name="Labrenz M."/>
            <person name="Spormann A.M."/>
            <person name="Op den Camp H."/>
            <person name="Overmann J."/>
            <person name="Amann R."/>
            <person name="Jetten M.S.M."/>
            <person name="Mascher T."/>
            <person name="Medema M.H."/>
            <person name="Devos D.P."/>
            <person name="Kaster A.-K."/>
            <person name="Ovreas L."/>
            <person name="Rohde M."/>
            <person name="Galperin M.Y."/>
            <person name="Jogler C."/>
        </authorList>
    </citation>
    <scope>NUCLEOTIDE SEQUENCE [LARGE SCALE GENOMIC DNA]</scope>
    <source>
        <strain evidence="7 8">OJF2</strain>
        <plasmid evidence="8">pojf2_1</plasmid>
    </source>
</reference>
<evidence type="ECO:0000256" key="6">
    <source>
        <dbReference type="SAM" id="Phobius"/>
    </source>
</evidence>
<keyword evidence="8" id="KW-1185">Reference proteome</keyword>
<feature type="transmembrane region" description="Helical" evidence="6">
    <location>
        <begin position="65"/>
        <end position="85"/>
    </location>
</feature>
<dbReference type="NCBIfam" id="TIGR02229">
    <property type="entry name" value="caa3_sub_IV"/>
    <property type="match status" value="1"/>
</dbReference>
<proteinExistence type="predicted"/>
<dbReference type="EMBL" id="CP042998">
    <property type="protein sequence ID" value="QEH39296.1"/>
    <property type="molecule type" value="Genomic_DNA"/>
</dbReference>
<geneLocation type="plasmid" evidence="8">
    <name>pojf2_1</name>
</geneLocation>
<dbReference type="Pfam" id="PF03626">
    <property type="entry name" value="COX4_pro"/>
    <property type="match status" value="1"/>
</dbReference>
<gene>
    <name evidence="7" type="ORF">OJF2_79110</name>
</gene>
<keyword evidence="7" id="KW-0614">Plasmid</keyword>
<dbReference type="InterPro" id="IPR011743">
    <property type="entry name" value="Caa3_sub_IV"/>
</dbReference>
<dbReference type="InterPro" id="IPR005171">
    <property type="entry name" value="Cyt_c_oxidase_su4_prok"/>
</dbReference>
<dbReference type="KEGG" id="agv:OJF2_79110"/>